<sequence>MTEKEKNDYFYLCSLIEFIGRKTKNKRRVIVQALGEEGLEKQLHDAEVNHCLSFEQVCDEVTEHYQIPEGDFDTITDCKYTVPSFMDIGKLYSIMIEDCAKPGEEIKELMNIFSSFISDEISDFSTDLYYQNPSYLEWSYREGRLLD</sequence>
<reference evidence="1" key="1">
    <citation type="journal article" date="2021" name="PeerJ">
        <title>Extensive microbial diversity within the chicken gut microbiome revealed by metagenomics and culture.</title>
        <authorList>
            <person name="Gilroy R."/>
            <person name="Ravi A."/>
            <person name="Getino M."/>
            <person name="Pursley I."/>
            <person name="Horton D.L."/>
            <person name="Alikhan N.F."/>
            <person name="Baker D."/>
            <person name="Gharbi K."/>
            <person name="Hall N."/>
            <person name="Watson M."/>
            <person name="Adriaenssens E.M."/>
            <person name="Foster-Nyarko E."/>
            <person name="Jarju S."/>
            <person name="Secka A."/>
            <person name="Antonio M."/>
            <person name="Oren A."/>
            <person name="Chaudhuri R.R."/>
            <person name="La Ragione R."/>
            <person name="Hildebrand F."/>
            <person name="Pallen M.J."/>
        </authorList>
    </citation>
    <scope>NUCLEOTIDE SEQUENCE</scope>
    <source>
        <strain evidence="1">14324</strain>
    </source>
</reference>
<evidence type="ECO:0000313" key="1">
    <source>
        <dbReference type="EMBL" id="HIZ23335.1"/>
    </source>
</evidence>
<name>A0A9D2DUH4_9FIRM</name>
<dbReference type="Proteomes" id="UP000824041">
    <property type="component" value="Unassembled WGS sequence"/>
</dbReference>
<evidence type="ECO:0000313" key="2">
    <source>
        <dbReference type="Proteomes" id="UP000824041"/>
    </source>
</evidence>
<dbReference type="AlphaFoldDB" id="A0A9D2DUH4"/>
<dbReference type="EMBL" id="DXBU01000148">
    <property type="protein sequence ID" value="HIZ23335.1"/>
    <property type="molecule type" value="Genomic_DNA"/>
</dbReference>
<comment type="caution">
    <text evidence="1">The sequence shown here is derived from an EMBL/GenBank/DDBJ whole genome shotgun (WGS) entry which is preliminary data.</text>
</comment>
<protein>
    <submittedName>
        <fullName evidence="1">Uncharacterized protein</fullName>
    </submittedName>
</protein>
<proteinExistence type="predicted"/>
<gene>
    <name evidence="1" type="ORF">IAA21_11155</name>
</gene>
<organism evidence="1 2">
    <name type="scientific">Candidatus Blautia faecigallinarum</name>
    <dbReference type="NCBI Taxonomy" id="2838488"/>
    <lineage>
        <taxon>Bacteria</taxon>
        <taxon>Bacillati</taxon>
        <taxon>Bacillota</taxon>
        <taxon>Clostridia</taxon>
        <taxon>Lachnospirales</taxon>
        <taxon>Lachnospiraceae</taxon>
        <taxon>Blautia</taxon>
    </lineage>
</organism>
<reference evidence="1" key="2">
    <citation type="submission" date="2021-04" db="EMBL/GenBank/DDBJ databases">
        <authorList>
            <person name="Gilroy R."/>
        </authorList>
    </citation>
    <scope>NUCLEOTIDE SEQUENCE</scope>
    <source>
        <strain evidence="1">14324</strain>
    </source>
</reference>
<accession>A0A9D2DUH4</accession>